<evidence type="ECO:0000259" key="3">
    <source>
        <dbReference type="Pfam" id="PF16344"/>
    </source>
</evidence>
<reference evidence="4 5" key="1">
    <citation type="submission" date="2018-10" db="EMBL/GenBank/DDBJ databases">
        <title>Genomic Encyclopedia of Archaeal and Bacterial Type Strains, Phase II (KMG-II): from individual species to whole genera.</title>
        <authorList>
            <person name="Goeker M."/>
        </authorList>
    </citation>
    <scope>NUCLEOTIDE SEQUENCE [LARGE SCALE GENOMIC DNA]</scope>
    <source>
        <strain evidence="4 5">DSM 18602</strain>
    </source>
</reference>
<keyword evidence="1" id="KW-1133">Transmembrane helix</keyword>
<dbReference type="EMBL" id="RBKU01000001">
    <property type="protein sequence ID" value="RKR82849.1"/>
    <property type="molecule type" value="Genomic_DNA"/>
</dbReference>
<dbReference type="OrthoDB" id="1523489at2"/>
<evidence type="ECO:0000256" key="1">
    <source>
        <dbReference type="SAM" id="Phobius"/>
    </source>
</evidence>
<proteinExistence type="predicted"/>
<comment type="caution">
    <text evidence="4">The sequence shown here is derived from an EMBL/GenBank/DDBJ whole genome shotgun (WGS) entry which is preliminary data.</text>
</comment>
<dbReference type="Gene3D" id="2.60.120.1440">
    <property type="match status" value="1"/>
</dbReference>
<dbReference type="InterPro" id="IPR012373">
    <property type="entry name" value="Ferrdict_sens_TM"/>
</dbReference>
<protein>
    <submittedName>
        <fullName evidence="4">FecR family protein</fullName>
    </submittedName>
</protein>
<evidence type="ECO:0000259" key="2">
    <source>
        <dbReference type="Pfam" id="PF04773"/>
    </source>
</evidence>
<gene>
    <name evidence="4" type="ORF">BDD43_3040</name>
</gene>
<dbReference type="Gene3D" id="3.55.50.30">
    <property type="match status" value="1"/>
</dbReference>
<dbReference type="InterPro" id="IPR032508">
    <property type="entry name" value="FecR_C"/>
</dbReference>
<keyword evidence="5" id="KW-1185">Reference proteome</keyword>
<feature type="domain" description="Protein FecR C-terminal" evidence="3">
    <location>
        <begin position="271"/>
        <end position="338"/>
    </location>
</feature>
<feature type="domain" description="FecR protein" evidence="2">
    <location>
        <begin position="124"/>
        <end position="224"/>
    </location>
</feature>
<dbReference type="PIRSF" id="PIRSF018266">
    <property type="entry name" value="FecR"/>
    <property type="match status" value="1"/>
</dbReference>
<organism evidence="4 5">
    <name type="scientific">Mucilaginibacter gracilis</name>
    <dbReference type="NCBI Taxonomy" id="423350"/>
    <lineage>
        <taxon>Bacteria</taxon>
        <taxon>Pseudomonadati</taxon>
        <taxon>Bacteroidota</taxon>
        <taxon>Sphingobacteriia</taxon>
        <taxon>Sphingobacteriales</taxon>
        <taxon>Sphingobacteriaceae</taxon>
        <taxon>Mucilaginibacter</taxon>
    </lineage>
</organism>
<evidence type="ECO:0000313" key="5">
    <source>
        <dbReference type="Proteomes" id="UP000268007"/>
    </source>
</evidence>
<accession>A0A495J4D4</accession>
<dbReference type="Pfam" id="PF16344">
    <property type="entry name" value="FecR_C"/>
    <property type="match status" value="1"/>
</dbReference>
<keyword evidence="1" id="KW-0472">Membrane</keyword>
<name>A0A495J4D4_9SPHI</name>
<dbReference type="Pfam" id="PF04773">
    <property type="entry name" value="FecR"/>
    <property type="match status" value="1"/>
</dbReference>
<evidence type="ECO:0000313" key="4">
    <source>
        <dbReference type="EMBL" id="RKR82849.1"/>
    </source>
</evidence>
<dbReference type="InterPro" id="IPR006860">
    <property type="entry name" value="FecR"/>
</dbReference>
<dbReference type="PANTHER" id="PTHR30273:SF2">
    <property type="entry name" value="PROTEIN FECR"/>
    <property type="match status" value="1"/>
</dbReference>
<feature type="transmembrane region" description="Helical" evidence="1">
    <location>
        <begin position="97"/>
        <end position="118"/>
    </location>
</feature>
<dbReference type="RefSeq" id="WP_121198408.1">
    <property type="nucleotide sequence ID" value="NZ_RBKU01000001.1"/>
</dbReference>
<dbReference type="Proteomes" id="UP000268007">
    <property type="component" value="Unassembled WGS sequence"/>
</dbReference>
<dbReference type="AlphaFoldDB" id="A0A495J4D4"/>
<sequence>MENRNTDFSTYTLNDLLDDPNFINWVLFPNDTLTVYWQTAQNNHSNLPVLIVPARKLVLSMQFKEDRISDEEQQQLWQQIAAQTIEKKKSGRIIPMWLRSTAAALLAGILFSAAFYFYNNRTTKISTTYGQVRTVVLPDSSSVTLNANSQLQYVHNWNKSKIREVWIAGEAFFKVNHLHKSGKITAGDRFIVHAGKVNVEVLGTIFNVNDRRGLVNVALVTGKVSMTVAATHKPPLIMQPGDVLEYLAKQDTIIQRHTKTANKIAWKDGVLVFEELTAGELFDQLSDIFGYKVVIKRPEIKLKKISGRFTSNDEDKLFKAISLALGVSIKKDVANHTLIVQ</sequence>
<keyword evidence="1" id="KW-0812">Transmembrane</keyword>
<dbReference type="PANTHER" id="PTHR30273">
    <property type="entry name" value="PERIPLASMIC SIGNAL SENSOR AND SIGMA FACTOR ACTIVATOR FECR-RELATED"/>
    <property type="match status" value="1"/>
</dbReference>
<dbReference type="GO" id="GO:0016989">
    <property type="term" value="F:sigma factor antagonist activity"/>
    <property type="evidence" value="ECO:0007669"/>
    <property type="project" value="TreeGrafter"/>
</dbReference>